<keyword evidence="1" id="KW-0472">Membrane</keyword>
<dbReference type="KEGG" id="afs:AFR_18270"/>
<dbReference type="EMBL" id="CP006272">
    <property type="protein sequence ID" value="AGZ41932.1"/>
    <property type="molecule type" value="Genomic_DNA"/>
</dbReference>
<feature type="transmembrane region" description="Helical" evidence="1">
    <location>
        <begin position="237"/>
        <end position="257"/>
    </location>
</feature>
<evidence type="ECO:0000259" key="2">
    <source>
        <dbReference type="Pfam" id="PF01757"/>
    </source>
</evidence>
<dbReference type="OrthoDB" id="7375713at2"/>
<feature type="transmembrane region" description="Helical" evidence="1">
    <location>
        <begin position="269"/>
        <end position="293"/>
    </location>
</feature>
<organism evidence="3 4">
    <name type="scientific">Actinoplanes friuliensis DSM 7358</name>
    <dbReference type="NCBI Taxonomy" id="1246995"/>
    <lineage>
        <taxon>Bacteria</taxon>
        <taxon>Bacillati</taxon>
        <taxon>Actinomycetota</taxon>
        <taxon>Actinomycetes</taxon>
        <taxon>Micromonosporales</taxon>
        <taxon>Micromonosporaceae</taxon>
        <taxon>Actinoplanes</taxon>
    </lineage>
</organism>
<keyword evidence="1" id="KW-0812">Transmembrane</keyword>
<evidence type="ECO:0000313" key="4">
    <source>
        <dbReference type="Proteomes" id="UP000017746"/>
    </source>
</evidence>
<feature type="transmembrane region" description="Helical" evidence="1">
    <location>
        <begin position="85"/>
        <end position="106"/>
    </location>
</feature>
<accession>U5VYS1</accession>
<dbReference type="RefSeq" id="WP_023362305.1">
    <property type="nucleotide sequence ID" value="NC_022657.1"/>
</dbReference>
<evidence type="ECO:0000256" key="1">
    <source>
        <dbReference type="SAM" id="Phobius"/>
    </source>
</evidence>
<dbReference type="PATRIC" id="fig|1246995.3.peg.3708"/>
<sequence length="382" mass="41982">MPPRRPELDTLRITIVIGLVFFHAALVFDANDDFYVKNAGTTEVTTILAGLGVVWAMPLLFLVAGVGSWHSLARRGPRTFAVERLLRLGVPLIFATLTIVPVPQWLRLRSQSGYTGSYWDFLPSFFAVHLSPPDFPFIVQGDHFETGHLWFVVLLLTFSLMLAAAVAWLPQPGERLAAAVRHPGVIFLPALPITLVNAVAGLEEGFAAWNRWVYLLFFLYGYVLATDPRFTEAFRRHAPAAAVLAFLAFGACSPGFLSDGADPFTGRSALAVTTRVFFSISGWCCLVAILGFLERRRRVPSTGTGRGRAYLGEAALPVYVLHQPIVVAVAYVVVSWDAPIVVGYAVIVVISLVLTFAAYDVLVRRTRVTRFLFGMRAGDNRA</sequence>
<feature type="transmembrane region" description="Helical" evidence="1">
    <location>
        <begin position="12"/>
        <end position="28"/>
    </location>
</feature>
<feature type="transmembrane region" description="Helical" evidence="1">
    <location>
        <begin position="314"/>
        <end position="334"/>
    </location>
</feature>
<dbReference type="STRING" id="1246995.AFR_18270"/>
<dbReference type="HOGENOM" id="CLU_036182_0_0_11"/>
<feature type="transmembrane region" description="Helical" evidence="1">
    <location>
        <begin position="208"/>
        <end position="225"/>
    </location>
</feature>
<feature type="domain" description="Acyltransferase 3" evidence="2">
    <location>
        <begin position="7"/>
        <end position="358"/>
    </location>
</feature>
<dbReference type="GO" id="GO:0016747">
    <property type="term" value="F:acyltransferase activity, transferring groups other than amino-acyl groups"/>
    <property type="evidence" value="ECO:0007669"/>
    <property type="project" value="InterPro"/>
</dbReference>
<feature type="transmembrane region" description="Helical" evidence="1">
    <location>
        <begin position="182"/>
        <end position="202"/>
    </location>
</feature>
<dbReference type="eggNOG" id="COG1835">
    <property type="taxonomic scope" value="Bacteria"/>
</dbReference>
<keyword evidence="1" id="KW-1133">Transmembrane helix</keyword>
<dbReference type="Proteomes" id="UP000017746">
    <property type="component" value="Chromosome"/>
</dbReference>
<feature type="transmembrane region" description="Helical" evidence="1">
    <location>
        <begin position="48"/>
        <end position="73"/>
    </location>
</feature>
<feature type="transmembrane region" description="Helical" evidence="1">
    <location>
        <begin position="149"/>
        <end position="170"/>
    </location>
</feature>
<feature type="transmembrane region" description="Helical" evidence="1">
    <location>
        <begin position="340"/>
        <end position="362"/>
    </location>
</feature>
<dbReference type="PANTHER" id="PTHR36927">
    <property type="entry name" value="BLR4337 PROTEIN"/>
    <property type="match status" value="1"/>
</dbReference>
<gene>
    <name evidence="3" type="ORF">AFR_18270</name>
</gene>
<proteinExistence type="predicted"/>
<protein>
    <recommendedName>
        <fullName evidence="2">Acyltransferase 3 domain-containing protein</fullName>
    </recommendedName>
</protein>
<dbReference type="InterPro" id="IPR050623">
    <property type="entry name" value="Glucan_succinyl_AcylTrfase"/>
</dbReference>
<dbReference type="PANTHER" id="PTHR36927:SF1">
    <property type="entry name" value="MDO-LIKE PROTEIN"/>
    <property type="match status" value="1"/>
</dbReference>
<dbReference type="InterPro" id="IPR002656">
    <property type="entry name" value="Acyl_transf_3_dom"/>
</dbReference>
<dbReference type="AlphaFoldDB" id="U5VYS1"/>
<keyword evidence="4" id="KW-1185">Reference proteome</keyword>
<dbReference type="Pfam" id="PF01757">
    <property type="entry name" value="Acyl_transf_3"/>
    <property type="match status" value="1"/>
</dbReference>
<reference evidence="3 4" key="1">
    <citation type="journal article" date="2014" name="J. Biotechnol.">
        <title>Complete genome sequence of the actinobacterium Actinoplanes friuliensis HAG 010964, producer of the lipopeptide antibiotic friulimycin.</title>
        <authorList>
            <person name="Ruckert C."/>
            <person name="Szczepanowski R."/>
            <person name="Albersmeier A."/>
            <person name="Goesmann A."/>
            <person name="Fischer N."/>
            <person name="Steinkamper A."/>
            <person name="Puhler A."/>
            <person name="Biener R."/>
            <person name="Schwartz D."/>
            <person name="Kalinowski J."/>
        </authorList>
    </citation>
    <scope>NUCLEOTIDE SEQUENCE [LARGE SCALE GENOMIC DNA]</scope>
    <source>
        <strain evidence="3 4">DSM 7358</strain>
    </source>
</reference>
<name>U5VYS1_9ACTN</name>
<evidence type="ECO:0000313" key="3">
    <source>
        <dbReference type="EMBL" id="AGZ41932.1"/>
    </source>
</evidence>